<evidence type="ECO:0000313" key="2">
    <source>
        <dbReference type="EMBL" id="SFH97075.1"/>
    </source>
</evidence>
<dbReference type="EMBL" id="FOQG01000003">
    <property type="protein sequence ID" value="SFH97075.1"/>
    <property type="molecule type" value="Genomic_DNA"/>
</dbReference>
<dbReference type="AlphaFoldDB" id="A0A1I3EDQ0"/>
<name>A0A1I3EDQ0_9ACTN</name>
<dbReference type="STRING" id="1005945.SAMN05216561_103317"/>
<protein>
    <submittedName>
        <fullName evidence="2">Uncharacterized membrane protein</fullName>
    </submittedName>
</protein>
<keyword evidence="3" id="KW-1185">Reference proteome</keyword>
<reference evidence="2 3" key="1">
    <citation type="submission" date="2016-10" db="EMBL/GenBank/DDBJ databases">
        <authorList>
            <person name="de Groot N.N."/>
        </authorList>
    </citation>
    <scope>NUCLEOTIDE SEQUENCE [LARGE SCALE GENOMIC DNA]</scope>
    <source>
        <strain evidence="2 3">CGMCC 1.11156</strain>
    </source>
</reference>
<sequence length="137" mass="14785">MRLLARLLLALALLVAGVGHLVDVEEFLGQVPTFLPLREEIVVVSGLVEIALAVALVATRGHRLAVVGAIVALFFVAVFPGNIWQAVNGSTSFGLDTGTGRIVRLFFQPLLVVWALWCTGAWSTWRAHREQRATSAA</sequence>
<dbReference type="PANTHER" id="PTHR36974">
    <property type="entry name" value="MEMBRANE PROTEIN-RELATED"/>
    <property type="match status" value="1"/>
</dbReference>
<accession>A0A1I3EDQ0</accession>
<feature type="transmembrane region" description="Helical" evidence="1">
    <location>
        <begin position="41"/>
        <end position="58"/>
    </location>
</feature>
<keyword evidence="1" id="KW-0812">Transmembrane</keyword>
<proteinExistence type="predicted"/>
<dbReference type="RefSeq" id="WP_091111180.1">
    <property type="nucleotide sequence ID" value="NZ_BKAF01000007.1"/>
</dbReference>
<gene>
    <name evidence="2" type="ORF">SAMN05216561_103317</name>
</gene>
<feature type="transmembrane region" description="Helical" evidence="1">
    <location>
        <begin position="65"/>
        <end position="85"/>
    </location>
</feature>
<organism evidence="2 3">
    <name type="scientific">Nocardioides psychrotolerans</name>
    <dbReference type="NCBI Taxonomy" id="1005945"/>
    <lineage>
        <taxon>Bacteria</taxon>
        <taxon>Bacillati</taxon>
        <taxon>Actinomycetota</taxon>
        <taxon>Actinomycetes</taxon>
        <taxon>Propionibacteriales</taxon>
        <taxon>Nocardioidaceae</taxon>
        <taxon>Nocardioides</taxon>
    </lineage>
</organism>
<evidence type="ECO:0000313" key="3">
    <source>
        <dbReference type="Proteomes" id="UP000198649"/>
    </source>
</evidence>
<keyword evidence="1" id="KW-1133">Transmembrane helix</keyword>
<dbReference type="OrthoDB" id="9788974at2"/>
<dbReference type="Proteomes" id="UP000198649">
    <property type="component" value="Unassembled WGS sequence"/>
</dbReference>
<evidence type="ECO:0000256" key="1">
    <source>
        <dbReference type="SAM" id="Phobius"/>
    </source>
</evidence>
<dbReference type="PANTHER" id="PTHR36974:SF1">
    <property type="entry name" value="DOXX FAMILY MEMBRANE PROTEIN"/>
    <property type="match status" value="1"/>
</dbReference>
<keyword evidence="1" id="KW-0472">Membrane</keyword>
<feature type="transmembrane region" description="Helical" evidence="1">
    <location>
        <begin position="105"/>
        <end position="125"/>
    </location>
</feature>